<feature type="repeat" description="WD" evidence="7">
    <location>
        <begin position="102"/>
        <end position="143"/>
    </location>
</feature>
<keyword evidence="8" id="KW-1185">Reference proteome</keyword>
<dbReference type="FunFam" id="2.130.10.10:FF:000212">
    <property type="entry name" value="Proteasomal ATPase associated factor 1"/>
    <property type="match status" value="1"/>
</dbReference>
<dbReference type="InterPro" id="IPR020472">
    <property type="entry name" value="WD40_PAC1"/>
</dbReference>
<dbReference type="GO" id="GO:0000502">
    <property type="term" value="C:proteasome complex"/>
    <property type="evidence" value="ECO:0007669"/>
    <property type="project" value="UniProtKB-KW"/>
</dbReference>
<feature type="repeat" description="WD" evidence="7">
    <location>
        <begin position="186"/>
        <end position="227"/>
    </location>
</feature>
<dbReference type="InterPro" id="IPR036322">
    <property type="entry name" value="WD40_repeat_dom_sf"/>
</dbReference>
<dbReference type="PROSITE" id="PS50082">
    <property type="entry name" value="WD_REPEATS_2"/>
    <property type="match status" value="3"/>
</dbReference>
<reference evidence="9" key="1">
    <citation type="submission" date="2025-08" db="UniProtKB">
        <authorList>
            <consortium name="RefSeq"/>
        </authorList>
    </citation>
    <scope>IDENTIFICATION</scope>
    <source>
        <tissue evidence="9">Gonad</tissue>
    </source>
</reference>
<protein>
    <recommendedName>
        <fullName evidence="5">Proteasomal ATPase-associated factor 1</fullName>
    </recommendedName>
    <alternativeName>
        <fullName evidence="6">WD repeat-containing protein 71</fullName>
    </alternativeName>
</protein>
<dbReference type="RefSeq" id="XP_019639334.1">
    <property type="nucleotide sequence ID" value="XM_019783775.1"/>
</dbReference>
<proteinExistence type="inferred from homology"/>
<evidence type="ECO:0000256" key="6">
    <source>
        <dbReference type="ARBA" id="ARBA00075753"/>
    </source>
</evidence>
<evidence type="ECO:0000256" key="4">
    <source>
        <dbReference type="ARBA" id="ARBA00038321"/>
    </source>
</evidence>
<dbReference type="OrthoDB" id="27537at2759"/>
<evidence type="ECO:0000256" key="1">
    <source>
        <dbReference type="ARBA" id="ARBA00022574"/>
    </source>
</evidence>
<dbReference type="KEGG" id="bbel:109481232"/>
<dbReference type="Proteomes" id="UP000515135">
    <property type="component" value="Unplaced"/>
</dbReference>
<dbReference type="AlphaFoldDB" id="A0A6P4ZZ78"/>
<dbReference type="InterPro" id="IPR001680">
    <property type="entry name" value="WD40_rpt"/>
</dbReference>
<evidence type="ECO:0000256" key="5">
    <source>
        <dbReference type="ARBA" id="ARBA00068927"/>
    </source>
</evidence>
<evidence type="ECO:0000256" key="7">
    <source>
        <dbReference type="PROSITE-ProRule" id="PRU00221"/>
    </source>
</evidence>
<dbReference type="Pfam" id="PF00400">
    <property type="entry name" value="WD40"/>
    <property type="match status" value="3"/>
</dbReference>
<evidence type="ECO:0000313" key="9">
    <source>
        <dbReference type="RefSeq" id="XP_019639334.1"/>
    </source>
</evidence>
<accession>A0A6P4ZZ78</accession>
<dbReference type="GO" id="GO:0005829">
    <property type="term" value="C:cytosol"/>
    <property type="evidence" value="ECO:0007669"/>
    <property type="project" value="UniProtKB-ARBA"/>
</dbReference>
<sequence length="403" mass="42740">MLECDGSDVTPGDNMAVRMILQSDWLDALRENDGQAWLSCKRLGQPSVQGELKSMGMSNDGSVYVTASEGFQVGEVTKRFIVVSCPGENCGAKFVAPTAVFQKVHSKMVSCLDVSSGGGLGVSCSTDGTMKVWEAANGIVRRELQGHIGEVNTCQFFPSGVVVLSGGMDSQLKIWSAEDGSCPVTLRGHKGGILDTAVIERGRNIVSCSRDGTAKLWDCGSASCLGTFSDCGGPVNGCAVGVPDNSINLGEPDETPSDREVLTEGKLLLLACEDGVLRAFGVQSRKPVFQFAASAALNCCCFLSSVRIVCGGQDGKIYELDIRDTRQPVQLVQLSESPVLSLVPFQSEFLASLSDGTSFLPGMEETLPVQLTGPDCDPVYRVAACGNRVYSACRDGVVRKYVL</sequence>
<comment type="similarity">
    <text evidence="4">Belongs to the WD repeat PAAF1/RPN14 family.</text>
</comment>
<dbReference type="InterPro" id="IPR015943">
    <property type="entry name" value="WD40/YVTN_repeat-like_dom_sf"/>
</dbReference>
<dbReference type="PRINTS" id="PR00320">
    <property type="entry name" value="GPROTEINBRPT"/>
</dbReference>
<gene>
    <name evidence="9" type="primary">LOC109481232</name>
</gene>
<dbReference type="SMART" id="SM00320">
    <property type="entry name" value="WD40"/>
    <property type="match status" value="5"/>
</dbReference>
<keyword evidence="3" id="KW-0647">Proteasome</keyword>
<dbReference type="FunFam" id="2.130.10.10:FF:000181">
    <property type="entry name" value="Proteasomal ATPase associated factor 1"/>
    <property type="match status" value="1"/>
</dbReference>
<keyword evidence="2" id="KW-0677">Repeat</keyword>
<dbReference type="PROSITE" id="PS50294">
    <property type="entry name" value="WD_REPEATS_REGION"/>
    <property type="match status" value="2"/>
</dbReference>
<dbReference type="GeneID" id="109481232"/>
<evidence type="ECO:0000313" key="8">
    <source>
        <dbReference type="Proteomes" id="UP000515135"/>
    </source>
</evidence>
<name>A0A6P4ZZ78_BRABE</name>
<dbReference type="SUPFAM" id="SSF50978">
    <property type="entry name" value="WD40 repeat-like"/>
    <property type="match status" value="1"/>
</dbReference>
<feature type="repeat" description="WD" evidence="7">
    <location>
        <begin position="144"/>
        <end position="185"/>
    </location>
</feature>
<evidence type="ECO:0000256" key="2">
    <source>
        <dbReference type="ARBA" id="ARBA00022737"/>
    </source>
</evidence>
<dbReference type="Gene3D" id="2.130.10.10">
    <property type="entry name" value="YVTN repeat-like/Quinoprotein amine dehydrogenase"/>
    <property type="match status" value="2"/>
</dbReference>
<organism evidence="8 9">
    <name type="scientific">Branchiostoma belcheri</name>
    <name type="common">Amphioxus</name>
    <dbReference type="NCBI Taxonomy" id="7741"/>
    <lineage>
        <taxon>Eukaryota</taxon>
        <taxon>Metazoa</taxon>
        <taxon>Chordata</taxon>
        <taxon>Cephalochordata</taxon>
        <taxon>Leptocardii</taxon>
        <taxon>Amphioxiformes</taxon>
        <taxon>Branchiostomatidae</taxon>
        <taxon>Branchiostoma</taxon>
    </lineage>
</organism>
<evidence type="ECO:0000256" key="3">
    <source>
        <dbReference type="ARBA" id="ARBA00022942"/>
    </source>
</evidence>
<dbReference type="PANTHER" id="PTHR44156">
    <property type="entry name" value="SUPERNUMERARY LIMBS, ISOFORM B-RELATED"/>
    <property type="match status" value="1"/>
</dbReference>
<keyword evidence="1 7" id="KW-0853">WD repeat</keyword>
<dbReference type="InterPro" id="IPR053299">
    <property type="entry name" value="ASTRA_WD_repeat"/>
</dbReference>